<dbReference type="InterPro" id="IPR036759">
    <property type="entry name" value="TPK_catalytic_sf"/>
</dbReference>
<gene>
    <name evidence="8" type="ORF">UFOPK3522_00824</name>
</gene>
<evidence type="ECO:0000313" key="8">
    <source>
        <dbReference type="EMBL" id="CAB4343381.1"/>
    </source>
</evidence>
<protein>
    <submittedName>
        <fullName evidence="8">Unannotated protein</fullName>
    </submittedName>
</protein>
<keyword evidence="4" id="KW-0067">ATP-binding</keyword>
<dbReference type="InterPro" id="IPR047795">
    <property type="entry name" value="Put_SteA-like"/>
</dbReference>
<proteinExistence type="predicted"/>
<keyword evidence="1" id="KW-0808">Transferase</keyword>
<evidence type="ECO:0000256" key="2">
    <source>
        <dbReference type="ARBA" id="ARBA00022741"/>
    </source>
</evidence>
<dbReference type="Pfam" id="PF12555">
    <property type="entry name" value="SteA-like_C"/>
    <property type="match status" value="1"/>
</dbReference>
<dbReference type="GO" id="GO:0016301">
    <property type="term" value="F:kinase activity"/>
    <property type="evidence" value="ECO:0007669"/>
    <property type="project" value="UniProtKB-KW"/>
</dbReference>
<dbReference type="EMBL" id="CAESAO010000059">
    <property type="protein sequence ID" value="CAB4343381.1"/>
    <property type="molecule type" value="Genomic_DNA"/>
</dbReference>
<dbReference type="Gene3D" id="3.40.50.10240">
    <property type="entry name" value="Thiamin pyrophosphokinase, catalytic domain"/>
    <property type="match status" value="1"/>
</dbReference>
<keyword evidence="5" id="KW-0812">Transmembrane</keyword>
<dbReference type="NCBIfam" id="NF040608">
    <property type="entry name" value="division_SteA"/>
    <property type="match status" value="1"/>
</dbReference>
<feature type="domain" description="SteA-like C-terminal" evidence="7">
    <location>
        <begin position="330"/>
        <end position="380"/>
    </location>
</feature>
<keyword evidence="3" id="KW-0418">Kinase</keyword>
<keyword evidence="2" id="KW-0547">Nucleotide-binding</keyword>
<accession>A0A6J5ZLA4</accession>
<evidence type="ECO:0000256" key="4">
    <source>
        <dbReference type="ARBA" id="ARBA00022840"/>
    </source>
</evidence>
<dbReference type="AlphaFoldDB" id="A0A6J5ZLA4"/>
<name>A0A6J5ZLA4_9ZZZZ</name>
<evidence type="ECO:0000259" key="6">
    <source>
        <dbReference type="Pfam" id="PF04263"/>
    </source>
</evidence>
<feature type="transmembrane region" description="Helical" evidence="5">
    <location>
        <begin position="342"/>
        <end position="366"/>
    </location>
</feature>
<sequence length="385" mass="41775">MTLPASTTPALPVRGPVRSGRRTKKLVRSLRQGEVALIDHSDLDRVSAEDLIAAQAVAVLNCRASRSEEYPNMGPLLLIEAGVTLIDLPDDRLFDLCKDGDPLELRGGEVWRNGEMLVAGTLQKPELVRADNAQRRLEIGGALEAFARNTVEHMVEEQDLLSGKIDLPRFDTDFRDRPALIVVRGVDHRADLQALRPYIRDTRPVLVGVDGGANAIIEEGFKPDMIVGDMDSASDATLRSGAELVVHAYPDGRAPGRELLDSLSLEHKVVPAPGTSQDVAMLIAGEKGASLIVSVGSQFNLVEFLDKNRRGMSSTFLTRLRLGEKIVDAKGVSRLYRPSPGISPAVIVLTAGLIAFVIVVLVTPALREVLDLFWLKLRVLLGGNV</sequence>
<evidence type="ECO:0000259" key="7">
    <source>
        <dbReference type="Pfam" id="PF12555"/>
    </source>
</evidence>
<keyword evidence="5" id="KW-1133">Transmembrane helix</keyword>
<dbReference type="GO" id="GO:0004788">
    <property type="term" value="F:thiamine diphosphokinase activity"/>
    <property type="evidence" value="ECO:0007669"/>
    <property type="project" value="InterPro"/>
</dbReference>
<evidence type="ECO:0000256" key="5">
    <source>
        <dbReference type="SAM" id="Phobius"/>
    </source>
</evidence>
<keyword evidence="5" id="KW-0472">Membrane</keyword>
<dbReference type="InterPro" id="IPR007371">
    <property type="entry name" value="TPK_catalytic"/>
</dbReference>
<dbReference type="SUPFAM" id="SSF63999">
    <property type="entry name" value="Thiamin pyrophosphokinase, catalytic domain"/>
    <property type="match status" value="1"/>
</dbReference>
<feature type="domain" description="Thiamin pyrophosphokinase catalytic" evidence="6">
    <location>
        <begin position="203"/>
        <end position="239"/>
    </location>
</feature>
<evidence type="ECO:0000256" key="3">
    <source>
        <dbReference type="ARBA" id="ARBA00022777"/>
    </source>
</evidence>
<dbReference type="GO" id="GO:0005524">
    <property type="term" value="F:ATP binding"/>
    <property type="evidence" value="ECO:0007669"/>
    <property type="project" value="UniProtKB-KW"/>
</dbReference>
<evidence type="ECO:0000256" key="1">
    <source>
        <dbReference type="ARBA" id="ARBA00022679"/>
    </source>
</evidence>
<dbReference type="GO" id="GO:0009229">
    <property type="term" value="P:thiamine diphosphate biosynthetic process"/>
    <property type="evidence" value="ECO:0007669"/>
    <property type="project" value="InterPro"/>
</dbReference>
<dbReference type="Pfam" id="PF04263">
    <property type="entry name" value="TPK_catalytic"/>
    <property type="match status" value="1"/>
</dbReference>
<reference evidence="8" key="1">
    <citation type="submission" date="2020-05" db="EMBL/GenBank/DDBJ databases">
        <authorList>
            <person name="Chiriac C."/>
            <person name="Salcher M."/>
            <person name="Ghai R."/>
            <person name="Kavagutti S V."/>
        </authorList>
    </citation>
    <scope>NUCLEOTIDE SEQUENCE</scope>
</reference>
<dbReference type="InterPro" id="IPR022215">
    <property type="entry name" value="SteA-like_C"/>
</dbReference>
<organism evidence="8">
    <name type="scientific">freshwater metagenome</name>
    <dbReference type="NCBI Taxonomy" id="449393"/>
    <lineage>
        <taxon>unclassified sequences</taxon>
        <taxon>metagenomes</taxon>
        <taxon>ecological metagenomes</taxon>
    </lineage>
</organism>